<evidence type="ECO:0000313" key="5">
    <source>
        <dbReference type="Proteomes" id="UP000470082"/>
    </source>
</evidence>
<keyword evidence="2" id="KW-0378">Hydrolase</keyword>
<reference evidence="4 5" key="1">
    <citation type="submission" date="2019-08" db="EMBL/GenBank/DDBJ databases">
        <title>In-depth cultivation of the pig gut microbiome towards novel bacterial diversity and tailored functional studies.</title>
        <authorList>
            <person name="Wylensek D."/>
            <person name="Hitch T.C.A."/>
            <person name="Clavel T."/>
        </authorList>
    </citation>
    <scope>NUCLEOTIDE SEQUENCE [LARGE SCALE GENOMIC DNA]</scope>
    <source>
        <strain evidence="4 5">LKV-178-WT-2G</strain>
    </source>
</reference>
<gene>
    <name evidence="4" type="ORF">FYJ50_05945</name>
</gene>
<evidence type="ECO:0000256" key="2">
    <source>
        <dbReference type="PROSITE-ProRule" id="PRU01161"/>
    </source>
</evidence>
<name>A0A7X2T3J3_9FIRM</name>
<feature type="active site" description="Nucleophile" evidence="2">
    <location>
        <position position="39"/>
    </location>
</feature>
<dbReference type="InterPro" id="IPR002641">
    <property type="entry name" value="PNPLA_dom"/>
</dbReference>
<comment type="caution">
    <text evidence="2">Lacks conserved residue(s) required for the propagation of feature annotation.</text>
</comment>
<protein>
    <submittedName>
        <fullName evidence="4">Patatin family protein</fullName>
    </submittedName>
</protein>
<dbReference type="Gene3D" id="3.40.1090.10">
    <property type="entry name" value="Cytosolic phospholipase A2 catalytic domain"/>
    <property type="match status" value="1"/>
</dbReference>
<dbReference type="InterPro" id="IPR037483">
    <property type="entry name" value="YjjU-like"/>
</dbReference>
<organism evidence="4 5">
    <name type="scientific">Floccifex porci</name>
    <dbReference type="NCBI Taxonomy" id="2606629"/>
    <lineage>
        <taxon>Bacteria</taxon>
        <taxon>Bacillati</taxon>
        <taxon>Bacillota</taxon>
        <taxon>Erysipelotrichia</taxon>
        <taxon>Erysipelotrichales</taxon>
        <taxon>Erysipelotrichaceae</taxon>
        <taxon>Floccifex</taxon>
    </lineage>
</organism>
<dbReference type="InterPro" id="IPR016035">
    <property type="entry name" value="Acyl_Trfase/lysoPLipase"/>
</dbReference>
<dbReference type="InterPro" id="IPR045943">
    <property type="entry name" value="DUF6363"/>
</dbReference>
<accession>A0A7X2T3J3</accession>
<sequence>MVEFSVVIEGGGTKTAYSGGVLKCLLDNGIYANYGVGISAGAEFLLAYASGQSKRLEVTGIDSISSKDAVGIRPFLKERNMFGLESTNALIERLAPLDKEALLNSPTRMEEGVYNLKTHEIEYYDQTYIDDDNTLTKASCALLLLCRPYKFLDSLYMDAGLRVMIPIERSIELGYKKHLVISCKEVGYVRKPAPGYQIWLANRVYHDPIITQDLKDRHLRYNEQWELIEKMEKEGSALVLRPSKDMGISRYTTDRNKLEPWFNLGYQETLDRLDEIKAFLEME</sequence>
<evidence type="ECO:0000256" key="1">
    <source>
        <dbReference type="ARBA" id="ARBA00023098"/>
    </source>
</evidence>
<dbReference type="Proteomes" id="UP000470082">
    <property type="component" value="Unassembled WGS sequence"/>
</dbReference>
<dbReference type="SUPFAM" id="SSF52151">
    <property type="entry name" value="FabD/lysophospholipase-like"/>
    <property type="match status" value="1"/>
</dbReference>
<keyword evidence="1 2" id="KW-0443">Lipid metabolism</keyword>
<keyword evidence="2" id="KW-0442">Lipid degradation</keyword>
<dbReference type="AlphaFoldDB" id="A0A7X2T3J3"/>
<feature type="short sequence motif" description="GXSXG" evidence="2">
    <location>
        <begin position="37"/>
        <end position="41"/>
    </location>
</feature>
<feature type="domain" description="PNPLA" evidence="3">
    <location>
        <begin position="6"/>
        <end position="171"/>
    </location>
</feature>
<evidence type="ECO:0000259" key="3">
    <source>
        <dbReference type="PROSITE" id="PS51635"/>
    </source>
</evidence>
<evidence type="ECO:0000313" key="4">
    <source>
        <dbReference type="EMBL" id="MSS01639.1"/>
    </source>
</evidence>
<dbReference type="GO" id="GO:0016042">
    <property type="term" value="P:lipid catabolic process"/>
    <property type="evidence" value="ECO:0007669"/>
    <property type="project" value="UniProtKB-UniRule"/>
</dbReference>
<dbReference type="RefSeq" id="WP_154460177.1">
    <property type="nucleotide sequence ID" value="NZ_JAQYTQ010000024.1"/>
</dbReference>
<feature type="active site" description="Proton acceptor" evidence="2">
    <location>
        <position position="158"/>
    </location>
</feature>
<proteinExistence type="predicted"/>
<dbReference type="PROSITE" id="PS51635">
    <property type="entry name" value="PNPLA"/>
    <property type="match status" value="1"/>
</dbReference>
<keyword evidence="5" id="KW-1185">Reference proteome</keyword>
<dbReference type="EMBL" id="VUMM01000010">
    <property type="protein sequence ID" value="MSS01639.1"/>
    <property type="molecule type" value="Genomic_DNA"/>
</dbReference>
<comment type="caution">
    <text evidence="4">The sequence shown here is derived from an EMBL/GenBank/DDBJ whole genome shotgun (WGS) entry which is preliminary data.</text>
</comment>
<dbReference type="CDD" id="cd07208">
    <property type="entry name" value="Pat_hypo_Ecoli_yjju_like"/>
    <property type="match status" value="1"/>
</dbReference>
<dbReference type="Pfam" id="PF19890">
    <property type="entry name" value="DUF6363"/>
    <property type="match status" value="1"/>
</dbReference>
<dbReference type="Pfam" id="PF01734">
    <property type="entry name" value="Patatin"/>
    <property type="match status" value="1"/>
</dbReference>
<dbReference type="GO" id="GO:0016787">
    <property type="term" value="F:hydrolase activity"/>
    <property type="evidence" value="ECO:0007669"/>
    <property type="project" value="UniProtKB-UniRule"/>
</dbReference>